<dbReference type="PANTHER" id="PTHR43802">
    <property type="entry name" value="ENOYL-COA HYDRATASE"/>
    <property type="match status" value="1"/>
</dbReference>
<dbReference type="CDD" id="cd06558">
    <property type="entry name" value="crotonase-like"/>
    <property type="match status" value="1"/>
</dbReference>
<evidence type="ECO:0000256" key="1">
    <source>
        <dbReference type="ARBA" id="ARBA00005254"/>
    </source>
</evidence>
<dbReference type="GO" id="GO:0004300">
    <property type="term" value="F:enoyl-CoA hydratase activity"/>
    <property type="evidence" value="ECO:0007669"/>
    <property type="project" value="UniProtKB-EC"/>
</dbReference>
<sequence>METRFCKVETEGHVMTVTIDRLEMRNALHGEANFELGEVFDAYEADPNLWVAILTGAGDKAFSAGADLRTPFDKADPRAFNGMPVPETGFAGLVWRFNRRKPVIAAVNGFAMGGGFEAALACDVIVAAESASFGLTEPKVGLAALGGGIQRIVQELGPKRAHAMLLTARKVSAARAHDWGIVAEIVPDGELMDCARRWAEEIASCSPASIIATKAVMQSYYDLGMEASNREMFALPEVRAMFAGPDAREGGKALFEKRAPVWSNPQ</sequence>
<dbReference type="Proteomes" id="UP000031057">
    <property type="component" value="Unassembled WGS sequence"/>
</dbReference>
<evidence type="ECO:0000256" key="2">
    <source>
        <dbReference type="ARBA" id="ARBA00023239"/>
    </source>
</evidence>
<evidence type="ECO:0000256" key="3">
    <source>
        <dbReference type="RuleBase" id="RU003707"/>
    </source>
</evidence>
<dbReference type="OrthoDB" id="7225138at2"/>
<dbReference type="EMBL" id="JTDI01000007">
    <property type="protein sequence ID" value="KHK89425.1"/>
    <property type="molecule type" value="Genomic_DNA"/>
</dbReference>
<dbReference type="PANTHER" id="PTHR43802:SF1">
    <property type="entry name" value="IP11341P-RELATED"/>
    <property type="match status" value="1"/>
</dbReference>
<accession>A0A0B1ZFZ3</accession>
<dbReference type="FunFam" id="3.90.226.10:FF:000009">
    <property type="entry name" value="Carnitinyl-CoA dehydratase"/>
    <property type="match status" value="1"/>
</dbReference>
<evidence type="ECO:0000313" key="5">
    <source>
        <dbReference type="Proteomes" id="UP000031057"/>
    </source>
</evidence>
<proteinExistence type="inferred from homology"/>
<protein>
    <submittedName>
        <fullName evidence="4">Enoyl-CoA hydratase</fullName>
        <ecNumber evidence="4">4.2.1.17</ecNumber>
    </submittedName>
</protein>
<evidence type="ECO:0000313" key="4">
    <source>
        <dbReference type="EMBL" id="KHK89425.1"/>
    </source>
</evidence>
<dbReference type="RefSeq" id="WP_039288227.1">
    <property type="nucleotide sequence ID" value="NZ_JTDI01000007.1"/>
</dbReference>
<keyword evidence="2 4" id="KW-0456">Lyase</keyword>
<dbReference type="EC" id="4.2.1.17" evidence="4"/>
<dbReference type="Gene3D" id="3.90.226.10">
    <property type="entry name" value="2-enoyl-CoA Hydratase, Chain A, domain 1"/>
    <property type="match status" value="1"/>
</dbReference>
<dbReference type="InterPro" id="IPR029045">
    <property type="entry name" value="ClpP/crotonase-like_dom_sf"/>
</dbReference>
<dbReference type="AlphaFoldDB" id="A0A0B1ZFZ3"/>
<name>A0A0B1ZFZ3_9SPHN</name>
<organism evidence="4 5">
    <name type="scientific">Novosphingobium malaysiense</name>
    <dbReference type="NCBI Taxonomy" id="1348853"/>
    <lineage>
        <taxon>Bacteria</taxon>
        <taxon>Pseudomonadati</taxon>
        <taxon>Pseudomonadota</taxon>
        <taxon>Alphaproteobacteria</taxon>
        <taxon>Sphingomonadales</taxon>
        <taxon>Sphingomonadaceae</taxon>
        <taxon>Novosphingobium</taxon>
    </lineage>
</organism>
<comment type="similarity">
    <text evidence="1 3">Belongs to the enoyl-CoA hydratase/isomerase family.</text>
</comment>
<keyword evidence="5" id="KW-1185">Reference proteome</keyword>
<dbReference type="Pfam" id="PF00378">
    <property type="entry name" value="ECH_1"/>
    <property type="match status" value="1"/>
</dbReference>
<dbReference type="STRING" id="1348853.LK12_20055"/>
<reference evidence="4 5" key="1">
    <citation type="submission" date="2014-10" db="EMBL/GenBank/DDBJ databases">
        <title>Genome sequence of Novosphingobium malaysiense MUSC 273(T).</title>
        <authorList>
            <person name="Lee L.-H."/>
        </authorList>
    </citation>
    <scope>NUCLEOTIDE SEQUENCE [LARGE SCALE GENOMIC DNA]</scope>
    <source>
        <strain evidence="4 5">MUSC 273</strain>
    </source>
</reference>
<comment type="caution">
    <text evidence="4">The sequence shown here is derived from an EMBL/GenBank/DDBJ whole genome shotgun (WGS) entry which is preliminary data.</text>
</comment>
<dbReference type="PROSITE" id="PS00166">
    <property type="entry name" value="ENOYL_COA_HYDRATASE"/>
    <property type="match status" value="1"/>
</dbReference>
<gene>
    <name evidence="4" type="ORF">LK12_20055</name>
</gene>
<dbReference type="InterPro" id="IPR018376">
    <property type="entry name" value="Enoyl-CoA_hyd/isom_CS"/>
</dbReference>
<dbReference type="InterPro" id="IPR001753">
    <property type="entry name" value="Enoyl-CoA_hydra/iso"/>
</dbReference>
<dbReference type="SUPFAM" id="SSF52096">
    <property type="entry name" value="ClpP/crotonase"/>
    <property type="match status" value="1"/>
</dbReference>